<comment type="caution">
    <text evidence="1">The sequence shown here is derived from an EMBL/GenBank/DDBJ whole genome shotgun (WGS) entry which is preliminary data.</text>
</comment>
<proteinExistence type="predicted"/>
<dbReference type="Proteomes" id="UP000613580">
    <property type="component" value="Unassembled WGS sequence"/>
</dbReference>
<evidence type="ECO:0000313" key="1">
    <source>
        <dbReference type="EMBL" id="KAF7302335.1"/>
    </source>
</evidence>
<organism evidence="1 2">
    <name type="scientific">Mycena chlorophos</name>
    <name type="common">Agaric fungus</name>
    <name type="synonym">Agaricus chlorophos</name>
    <dbReference type="NCBI Taxonomy" id="658473"/>
    <lineage>
        <taxon>Eukaryota</taxon>
        <taxon>Fungi</taxon>
        <taxon>Dikarya</taxon>
        <taxon>Basidiomycota</taxon>
        <taxon>Agaricomycotina</taxon>
        <taxon>Agaricomycetes</taxon>
        <taxon>Agaricomycetidae</taxon>
        <taxon>Agaricales</taxon>
        <taxon>Marasmiineae</taxon>
        <taxon>Mycenaceae</taxon>
        <taxon>Mycena</taxon>
    </lineage>
</organism>
<reference evidence="1" key="1">
    <citation type="submission" date="2020-05" db="EMBL/GenBank/DDBJ databases">
        <title>Mycena genomes resolve the evolution of fungal bioluminescence.</title>
        <authorList>
            <person name="Tsai I.J."/>
        </authorList>
    </citation>
    <scope>NUCLEOTIDE SEQUENCE</scope>
    <source>
        <strain evidence="1">110903Hualien_Pintung</strain>
    </source>
</reference>
<dbReference type="AlphaFoldDB" id="A0A8H6SQY6"/>
<dbReference type="EMBL" id="JACAZE010000012">
    <property type="protein sequence ID" value="KAF7302335.1"/>
    <property type="molecule type" value="Genomic_DNA"/>
</dbReference>
<gene>
    <name evidence="1" type="ORF">HMN09_00867100</name>
</gene>
<name>A0A8H6SQY6_MYCCL</name>
<evidence type="ECO:0000313" key="2">
    <source>
        <dbReference type="Proteomes" id="UP000613580"/>
    </source>
</evidence>
<sequence>MVKSTCSGEKYFQCRLMPGVGRSAAPTGTTASVGIFDPFRPKIMMDVKEKFVSCLRLSPIILMSSLPPELFEAILSHVPDPEKATLKLCSLVGPVFRDLCQKRLLTSLRLEPGDFFGHPSSRFAATYTEAAEAFAQNPRLPGYVTTLSISLPAALDEQPKQTLAARQILPLLVSVPRVTIICPPLCAWKKISREMTRLVEVWLSTGHAGSQELSLWNPYDVPRRVMHLLLARTDSLNLHNLDFNECEPATSPYVVSNGPRAIHTSNHIEVHGLLIQPEFLPYTMRLTNLRMDYGREIQQTVALCRIVAETLETLELLSEHFAYNQIFEFPTLPRLQTLRLVLRENFLFPSGPALYLAPLQRLFSAILAPSITPGLKKVAISHKIFARANDPMPPVPAAFMAFLDGLFVDHPTLVNVVWVMKAFCFGNDSDGTASGGFNEKYTAIVRSALPRTADKEFLSSTLEDW</sequence>
<accession>A0A8H6SQY6</accession>
<protein>
    <submittedName>
        <fullName evidence="1">F-box domain-containing protein</fullName>
    </submittedName>
</protein>
<keyword evidence="2" id="KW-1185">Reference proteome</keyword>
<dbReference type="OrthoDB" id="2745898at2759"/>